<dbReference type="EMBL" id="CABFNO020001432">
    <property type="protein sequence ID" value="CAG9987396.1"/>
    <property type="molecule type" value="Genomic_DNA"/>
</dbReference>
<proteinExistence type="predicted"/>
<dbReference type="AlphaFoldDB" id="A0A9N9UHA0"/>
<reference evidence="2" key="1">
    <citation type="submission" date="2019-06" db="EMBL/GenBank/DDBJ databases">
        <authorList>
            <person name="Broberg M."/>
        </authorList>
    </citation>
    <scope>NUCLEOTIDE SEQUENCE [LARGE SCALE GENOMIC DNA]</scope>
</reference>
<accession>A0A9N9UHA0</accession>
<keyword evidence="2" id="KW-1185">Reference proteome</keyword>
<protein>
    <submittedName>
        <fullName evidence="1">Uncharacterized protein</fullName>
    </submittedName>
</protein>
<dbReference type="Proteomes" id="UP000754883">
    <property type="component" value="Unassembled WGS sequence"/>
</dbReference>
<name>A0A9N9UHA0_9HYPO</name>
<reference evidence="1 2" key="2">
    <citation type="submission" date="2021-10" db="EMBL/GenBank/DDBJ databases">
        <authorList>
            <person name="Piombo E."/>
        </authorList>
    </citation>
    <scope>NUCLEOTIDE SEQUENCE [LARGE SCALE GENOMIC DNA]</scope>
</reference>
<evidence type="ECO:0000313" key="2">
    <source>
        <dbReference type="Proteomes" id="UP000754883"/>
    </source>
</evidence>
<evidence type="ECO:0000313" key="1">
    <source>
        <dbReference type="EMBL" id="CAG9987396.1"/>
    </source>
</evidence>
<sequence>MIWSPGDGRKAKYWAEKKKVHRRQKRPWKKLLESLQAYSKLVNIPSQFQSPRNKVINNGLIFLLRSRPRLSSFLFLAPEQTSIL</sequence>
<gene>
    <name evidence="1" type="ORF">CBYS24578_00018654</name>
</gene>
<comment type="caution">
    <text evidence="1">The sequence shown here is derived from an EMBL/GenBank/DDBJ whole genome shotgun (WGS) entry which is preliminary data.</text>
</comment>
<organism evidence="1 2">
    <name type="scientific">Clonostachys byssicola</name>
    <dbReference type="NCBI Taxonomy" id="160290"/>
    <lineage>
        <taxon>Eukaryota</taxon>
        <taxon>Fungi</taxon>
        <taxon>Dikarya</taxon>
        <taxon>Ascomycota</taxon>
        <taxon>Pezizomycotina</taxon>
        <taxon>Sordariomycetes</taxon>
        <taxon>Hypocreomycetidae</taxon>
        <taxon>Hypocreales</taxon>
        <taxon>Bionectriaceae</taxon>
        <taxon>Clonostachys</taxon>
    </lineage>
</organism>